<gene>
    <name evidence="1" type="ORF">Tco_0955631</name>
</gene>
<dbReference type="Proteomes" id="UP001151760">
    <property type="component" value="Unassembled WGS sequence"/>
</dbReference>
<dbReference type="EMBL" id="BQNB010016024">
    <property type="protein sequence ID" value="GJT46916.1"/>
    <property type="molecule type" value="Genomic_DNA"/>
</dbReference>
<organism evidence="1 2">
    <name type="scientific">Tanacetum coccineum</name>
    <dbReference type="NCBI Taxonomy" id="301880"/>
    <lineage>
        <taxon>Eukaryota</taxon>
        <taxon>Viridiplantae</taxon>
        <taxon>Streptophyta</taxon>
        <taxon>Embryophyta</taxon>
        <taxon>Tracheophyta</taxon>
        <taxon>Spermatophyta</taxon>
        <taxon>Magnoliopsida</taxon>
        <taxon>eudicotyledons</taxon>
        <taxon>Gunneridae</taxon>
        <taxon>Pentapetalae</taxon>
        <taxon>asterids</taxon>
        <taxon>campanulids</taxon>
        <taxon>Asterales</taxon>
        <taxon>Asteraceae</taxon>
        <taxon>Asteroideae</taxon>
        <taxon>Anthemideae</taxon>
        <taxon>Anthemidinae</taxon>
        <taxon>Tanacetum</taxon>
    </lineage>
</organism>
<sequence length="175" mass="21253">MVRIRLLLENLWHNSTFEGYGFVRLFLPTDAENEDFYSREWVSACIHQIVFSDGSKEEKFFVSQAWLESDCYLKIHGFDKDLYIILFIGVLSNTKPIFKDNRKVIPDLWYHYLTMMHEQECHIYHAYSAMDPQKRDEKLEELKEFRIEGDKFLHFLFRKMQKMKMHQRAVKDIKK</sequence>
<evidence type="ECO:0000313" key="2">
    <source>
        <dbReference type="Proteomes" id="UP001151760"/>
    </source>
</evidence>
<proteinExistence type="predicted"/>
<accession>A0ABQ5E7V7</accession>
<keyword evidence="2" id="KW-1185">Reference proteome</keyword>
<protein>
    <submittedName>
        <fullName evidence="1">Uncharacterized protein</fullName>
    </submittedName>
</protein>
<reference evidence="1" key="1">
    <citation type="journal article" date="2022" name="Int. J. Mol. Sci.">
        <title>Draft Genome of Tanacetum Coccineum: Genomic Comparison of Closely Related Tanacetum-Family Plants.</title>
        <authorList>
            <person name="Yamashiro T."/>
            <person name="Shiraishi A."/>
            <person name="Nakayama K."/>
            <person name="Satake H."/>
        </authorList>
    </citation>
    <scope>NUCLEOTIDE SEQUENCE</scope>
</reference>
<comment type="caution">
    <text evidence="1">The sequence shown here is derived from an EMBL/GenBank/DDBJ whole genome shotgun (WGS) entry which is preliminary data.</text>
</comment>
<reference evidence="1" key="2">
    <citation type="submission" date="2022-01" db="EMBL/GenBank/DDBJ databases">
        <authorList>
            <person name="Yamashiro T."/>
            <person name="Shiraishi A."/>
            <person name="Satake H."/>
            <person name="Nakayama K."/>
        </authorList>
    </citation>
    <scope>NUCLEOTIDE SEQUENCE</scope>
</reference>
<evidence type="ECO:0000313" key="1">
    <source>
        <dbReference type="EMBL" id="GJT46916.1"/>
    </source>
</evidence>
<name>A0ABQ5E7V7_9ASTR</name>